<evidence type="ECO:0000313" key="2">
    <source>
        <dbReference type="EMBL" id="MDF9746957.1"/>
    </source>
</evidence>
<name>A0A9Q4Q454_9EURY</name>
<dbReference type="AlphaFoldDB" id="A0A9Q4Q454"/>
<keyword evidence="3" id="KW-1185">Reference proteome</keyword>
<gene>
    <name evidence="2" type="ORF">NDI89_15305</name>
</gene>
<dbReference type="EMBL" id="JAMQOT010000005">
    <property type="protein sequence ID" value="MDF9746957.1"/>
    <property type="molecule type" value="Genomic_DNA"/>
</dbReference>
<dbReference type="Proteomes" id="UP001154061">
    <property type="component" value="Unassembled WGS sequence"/>
</dbReference>
<comment type="caution">
    <text evidence="2">The sequence shown here is derived from an EMBL/GenBank/DDBJ whole genome shotgun (WGS) entry which is preliminary data.</text>
</comment>
<feature type="coiled-coil region" evidence="1">
    <location>
        <begin position="21"/>
        <end position="48"/>
    </location>
</feature>
<evidence type="ECO:0000313" key="3">
    <source>
        <dbReference type="Proteomes" id="UP001154061"/>
    </source>
</evidence>
<keyword evidence="1" id="KW-0175">Coiled coil</keyword>
<accession>A0A9Q4Q454</accession>
<evidence type="ECO:0000256" key="1">
    <source>
        <dbReference type="SAM" id="Coils"/>
    </source>
</evidence>
<dbReference type="RefSeq" id="WP_277522663.1">
    <property type="nucleotide sequence ID" value="NZ_JAMQOT010000005.1"/>
</dbReference>
<reference evidence="2" key="1">
    <citation type="submission" date="2022-06" db="EMBL/GenBank/DDBJ databases">
        <title>Natrinema sp. a new haloarchaeum isolate from saline soil.</title>
        <authorList>
            <person name="Strakova D."/>
            <person name="Galisteo C."/>
            <person name="Sanchez-Porro C."/>
            <person name="Ventosa A."/>
        </authorList>
    </citation>
    <scope>NUCLEOTIDE SEQUENCE</scope>
    <source>
        <strain evidence="2">S1CR25-10</strain>
    </source>
</reference>
<proteinExistence type="predicted"/>
<organism evidence="2 3">
    <name type="scientific">Natrinema salsiterrestre</name>
    <dbReference type="NCBI Taxonomy" id="2950540"/>
    <lineage>
        <taxon>Archaea</taxon>
        <taxon>Methanobacteriati</taxon>
        <taxon>Methanobacteriota</taxon>
        <taxon>Stenosarchaea group</taxon>
        <taxon>Halobacteria</taxon>
        <taxon>Halobacteriales</taxon>
        <taxon>Natrialbaceae</taxon>
        <taxon>Natrinema</taxon>
    </lineage>
</organism>
<sequence>MTPRPTRVSHPRRERDTAVQLAVLSDRLEAAERRQRQLQNTIAAIGREAGVSVGCLCGHCEESYTLIKNGDMYCPRCGHRRSL</sequence>
<protein>
    <submittedName>
        <fullName evidence="2">Uncharacterized protein</fullName>
    </submittedName>
</protein>